<dbReference type="AlphaFoldDB" id="A0A840TNV1"/>
<dbReference type="RefSeq" id="WP_184174972.1">
    <property type="nucleotide sequence ID" value="NZ_JACHGF010000004.1"/>
</dbReference>
<proteinExistence type="predicted"/>
<evidence type="ECO:0000313" key="2">
    <source>
        <dbReference type="Proteomes" id="UP000557307"/>
    </source>
</evidence>
<evidence type="ECO:0000313" key="1">
    <source>
        <dbReference type="EMBL" id="MBB5285034.1"/>
    </source>
</evidence>
<organism evidence="1 2">
    <name type="scientific">Rhabdobacter roseus</name>
    <dbReference type="NCBI Taxonomy" id="1655419"/>
    <lineage>
        <taxon>Bacteria</taxon>
        <taxon>Pseudomonadati</taxon>
        <taxon>Bacteroidota</taxon>
        <taxon>Cytophagia</taxon>
        <taxon>Cytophagales</taxon>
        <taxon>Cytophagaceae</taxon>
        <taxon>Rhabdobacter</taxon>
    </lineage>
</organism>
<dbReference type="Proteomes" id="UP000557307">
    <property type="component" value="Unassembled WGS sequence"/>
</dbReference>
<dbReference type="EMBL" id="JACHGF010000004">
    <property type="protein sequence ID" value="MBB5285034.1"/>
    <property type="molecule type" value="Genomic_DNA"/>
</dbReference>
<keyword evidence="2" id="KW-1185">Reference proteome</keyword>
<protein>
    <submittedName>
        <fullName evidence="1">Uncharacterized protein</fullName>
    </submittedName>
</protein>
<gene>
    <name evidence="1" type="ORF">HNQ92_003182</name>
</gene>
<sequence>MQRCWLCSNSPPPHCLRLGATRQARNTIHCRGNSFYNVNKGKIYADIIHYLMTKLPAEMLGTLKEYYETPFI</sequence>
<accession>A0A840TNV1</accession>
<comment type="caution">
    <text evidence="1">The sequence shown here is derived from an EMBL/GenBank/DDBJ whole genome shotgun (WGS) entry which is preliminary data.</text>
</comment>
<name>A0A840TNV1_9BACT</name>
<reference evidence="1 2" key="1">
    <citation type="submission" date="2020-08" db="EMBL/GenBank/DDBJ databases">
        <title>Genomic Encyclopedia of Type Strains, Phase IV (KMG-IV): sequencing the most valuable type-strain genomes for metagenomic binning, comparative biology and taxonomic classification.</title>
        <authorList>
            <person name="Goeker M."/>
        </authorList>
    </citation>
    <scope>NUCLEOTIDE SEQUENCE [LARGE SCALE GENOMIC DNA]</scope>
    <source>
        <strain evidence="1 2">DSM 105074</strain>
    </source>
</reference>